<feature type="domain" description="GST C-terminal" evidence="2">
    <location>
        <begin position="98"/>
        <end position="221"/>
    </location>
</feature>
<dbReference type="EMBL" id="JAMQPM010000006">
    <property type="protein sequence ID" value="MCW7527289.1"/>
    <property type="molecule type" value="Genomic_DNA"/>
</dbReference>
<dbReference type="CDD" id="cd00299">
    <property type="entry name" value="GST_C_family"/>
    <property type="match status" value="1"/>
</dbReference>
<dbReference type="Proteomes" id="UP001208912">
    <property type="component" value="Unassembled WGS sequence"/>
</dbReference>
<dbReference type="PANTHER" id="PTHR44051:SF8">
    <property type="entry name" value="GLUTATHIONE S-TRANSFERASE GSTA"/>
    <property type="match status" value="1"/>
</dbReference>
<dbReference type="SFLD" id="SFLDG00358">
    <property type="entry name" value="Main_(cytGST)"/>
    <property type="match status" value="1"/>
</dbReference>
<evidence type="ECO:0000259" key="2">
    <source>
        <dbReference type="PROSITE" id="PS50405"/>
    </source>
</evidence>
<dbReference type="InterPro" id="IPR040079">
    <property type="entry name" value="Glutathione_S-Trfase"/>
</dbReference>
<name>A0AAW5VNE4_9LEPT</name>
<evidence type="ECO:0000313" key="6">
    <source>
        <dbReference type="Proteomes" id="UP001208912"/>
    </source>
</evidence>
<dbReference type="InterPro" id="IPR036282">
    <property type="entry name" value="Glutathione-S-Trfase_C_sf"/>
</dbReference>
<dbReference type="PROSITE" id="PS50404">
    <property type="entry name" value="GST_NTER"/>
    <property type="match status" value="1"/>
</dbReference>
<dbReference type="InterPro" id="IPR036249">
    <property type="entry name" value="Thioredoxin-like_sf"/>
</dbReference>
<protein>
    <submittedName>
        <fullName evidence="4">Glutathione S-transferase family protein</fullName>
    </submittedName>
</protein>
<comment type="caution">
    <text evidence="4">The sequence shown here is derived from an EMBL/GenBank/DDBJ whole genome shotgun (WGS) entry which is preliminary data.</text>
</comment>
<dbReference type="AlphaFoldDB" id="A0AAW5VNE4"/>
<reference evidence="4 6" key="1">
    <citation type="submission" date="2022-06" db="EMBL/GenBank/DDBJ databases">
        <title>Leptospira isolates from biofilms formed at urban environments.</title>
        <authorList>
            <person name="Ribeiro P.S."/>
            <person name="Sousa T."/>
            <person name="Carvalho N."/>
            <person name="Aburjaile F."/>
            <person name="Neves F."/>
            <person name="Oliveira D."/>
            <person name="Blanco L."/>
            <person name="Lima J."/>
            <person name="Costa F."/>
            <person name="Brenig B."/>
            <person name="Soares S."/>
            <person name="Ramos R."/>
            <person name="Goes-Neto A."/>
            <person name="Matiuzzi M."/>
            <person name="Azevedo V."/>
            <person name="Ristow P."/>
        </authorList>
    </citation>
    <scope>NUCLEOTIDE SEQUENCE</scope>
    <source>
        <strain evidence="3 6">VSF19</strain>
        <strain evidence="4">VSF20</strain>
    </source>
</reference>
<dbReference type="RefSeq" id="WP_265352464.1">
    <property type="nucleotide sequence ID" value="NZ_JAMQPL010000006.1"/>
</dbReference>
<gene>
    <name evidence="3" type="ORF">ND861_13085</name>
    <name evidence="4" type="ORF">ND862_13045</name>
</gene>
<dbReference type="EMBL" id="JAMQPL010000006">
    <property type="protein sequence ID" value="MCW7531146.1"/>
    <property type="molecule type" value="Genomic_DNA"/>
</dbReference>
<accession>A0AAW5VNE4</accession>
<dbReference type="SUPFAM" id="SSF52833">
    <property type="entry name" value="Thioredoxin-like"/>
    <property type="match status" value="1"/>
</dbReference>
<keyword evidence="6" id="KW-1185">Reference proteome</keyword>
<dbReference type="SUPFAM" id="SSF47616">
    <property type="entry name" value="GST C-terminal domain-like"/>
    <property type="match status" value="1"/>
</dbReference>
<dbReference type="Gene3D" id="3.40.30.10">
    <property type="entry name" value="Glutaredoxin"/>
    <property type="match status" value="1"/>
</dbReference>
<dbReference type="Pfam" id="PF13410">
    <property type="entry name" value="GST_C_2"/>
    <property type="match status" value="1"/>
</dbReference>
<dbReference type="SFLD" id="SFLDS00019">
    <property type="entry name" value="Glutathione_Transferase_(cytos"/>
    <property type="match status" value="1"/>
</dbReference>
<sequence length="234" mass="27636">MDNYQAPNLLLYYHPLASFCHKVLIALYENDTEFEPRLVDLLSEESSSELFAHWPVGKIPLLRDRLRQKTIPETTIIIEYLNEFYPGKDKLIPSDFHLALETRLWDRFFDLYVSEPMQKIVIDRLRPENQRDLLGVEQAYQKLPIAYGMLEAQLNSLNFIACDHFSMADCSAVPALFYADTILSFRNAYPKLTAYFERLLERQSVKRTIAEAEPYFYMYPLFDKIPKRFLKEKK</sequence>
<dbReference type="InterPro" id="IPR010987">
    <property type="entry name" value="Glutathione-S-Trfase_C-like"/>
</dbReference>
<dbReference type="CDD" id="cd00570">
    <property type="entry name" value="GST_N_family"/>
    <property type="match status" value="1"/>
</dbReference>
<dbReference type="Proteomes" id="UP001208540">
    <property type="component" value="Unassembled WGS sequence"/>
</dbReference>
<dbReference type="PANTHER" id="PTHR44051">
    <property type="entry name" value="GLUTATHIONE S-TRANSFERASE-RELATED"/>
    <property type="match status" value="1"/>
</dbReference>
<feature type="domain" description="GST N-terminal" evidence="1">
    <location>
        <begin position="7"/>
        <end position="89"/>
    </location>
</feature>
<dbReference type="Gene3D" id="1.20.1050.10">
    <property type="match status" value="1"/>
</dbReference>
<evidence type="ECO:0000313" key="4">
    <source>
        <dbReference type="EMBL" id="MCW7531146.1"/>
    </source>
</evidence>
<proteinExistence type="predicted"/>
<evidence type="ECO:0000313" key="5">
    <source>
        <dbReference type="Proteomes" id="UP001208540"/>
    </source>
</evidence>
<organism evidence="4 5">
    <name type="scientific">Leptospira soteropolitanensis</name>
    <dbReference type="NCBI Taxonomy" id="2950025"/>
    <lineage>
        <taxon>Bacteria</taxon>
        <taxon>Pseudomonadati</taxon>
        <taxon>Spirochaetota</taxon>
        <taxon>Spirochaetia</taxon>
        <taxon>Leptospirales</taxon>
        <taxon>Leptospiraceae</taxon>
        <taxon>Leptospira</taxon>
    </lineage>
</organism>
<dbReference type="InterPro" id="IPR004045">
    <property type="entry name" value="Glutathione_S-Trfase_N"/>
</dbReference>
<evidence type="ECO:0000259" key="1">
    <source>
        <dbReference type="PROSITE" id="PS50404"/>
    </source>
</evidence>
<evidence type="ECO:0000313" key="3">
    <source>
        <dbReference type="EMBL" id="MCW7527289.1"/>
    </source>
</evidence>
<dbReference type="PROSITE" id="PS50405">
    <property type="entry name" value="GST_CTER"/>
    <property type="match status" value="1"/>
</dbReference>
<dbReference type="Pfam" id="PF13417">
    <property type="entry name" value="GST_N_3"/>
    <property type="match status" value="1"/>
</dbReference>